<dbReference type="InterPro" id="IPR018483">
    <property type="entry name" value="Carb_kinase_FGGY_CS"/>
</dbReference>
<evidence type="ECO:0000313" key="17">
    <source>
        <dbReference type="Proteomes" id="UP000196710"/>
    </source>
</evidence>
<dbReference type="GO" id="GO:0005829">
    <property type="term" value="C:cytosol"/>
    <property type="evidence" value="ECO:0007669"/>
    <property type="project" value="TreeGrafter"/>
</dbReference>
<feature type="binding site" evidence="11">
    <location>
        <position position="313"/>
    </location>
    <ligand>
        <name>ATP</name>
        <dbReference type="ChEBI" id="CHEBI:30616"/>
    </ligand>
</feature>
<evidence type="ECO:0000256" key="3">
    <source>
        <dbReference type="ARBA" id="ARBA00022679"/>
    </source>
</evidence>
<dbReference type="InterPro" id="IPR018484">
    <property type="entry name" value="FGGY_N"/>
</dbReference>
<comment type="catalytic activity">
    <reaction evidence="8 11">
        <text>glycerol + ATP = sn-glycerol 3-phosphate + ADP + H(+)</text>
        <dbReference type="Rhea" id="RHEA:21644"/>
        <dbReference type="ChEBI" id="CHEBI:15378"/>
        <dbReference type="ChEBI" id="CHEBI:17754"/>
        <dbReference type="ChEBI" id="CHEBI:30616"/>
        <dbReference type="ChEBI" id="CHEBI:57597"/>
        <dbReference type="ChEBI" id="CHEBI:456216"/>
        <dbReference type="EC" id="2.7.1.30"/>
    </reaction>
</comment>
<dbReference type="Gene3D" id="3.30.420.40">
    <property type="match status" value="2"/>
</dbReference>
<feature type="binding site" evidence="11">
    <location>
        <position position="309"/>
    </location>
    <ligand>
        <name>ATP</name>
        <dbReference type="ChEBI" id="CHEBI:30616"/>
    </ligand>
</feature>
<evidence type="ECO:0000313" key="15">
    <source>
        <dbReference type="EMBL" id="ASB41525.1"/>
    </source>
</evidence>
<comment type="subunit">
    <text evidence="10 11">Homotetramer and homodimer (in equilibrium).</text>
</comment>
<dbReference type="PROSITE" id="PS00933">
    <property type="entry name" value="FGGY_KINASES_1"/>
    <property type="match status" value="1"/>
</dbReference>
<dbReference type="Pfam" id="PF00370">
    <property type="entry name" value="FGGY_N"/>
    <property type="match status" value="1"/>
</dbReference>
<dbReference type="AlphaFoldDB" id="A0A1Z2XSY6"/>
<feature type="binding site" evidence="11">
    <location>
        <position position="246"/>
    </location>
    <ligand>
        <name>glycerol</name>
        <dbReference type="ChEBI" id="CHEBI:17754"/>
    </ligand>
</feature>
<evidence type="ECO:0000256" key="12">
    <source>
        <dbReference type="RuleBase" id="RU003733"/>
    </source>
</evidence>
<feature type="binding site" evidence="11">
    <location>
        <position position="245"/>
    </location>
    <ligand>
        <name>glycerol</name>
        <dbReference type="ChEBI" id="CHEBI:17754"/>
    </ligand>
</feature>
<feature type="domain" description="Carbohydrate kinase FGGY N-terminal" evidence="13">
    <location>
        <begin position="6"/>
        <end position="252"/>
    </location>
</feature>
<evidence type="ECO:0000256" key="10">
    <source>
        <dbReference type="ARBA" id="ARBA00063665"/>
    </source>
</evidence>
<feature type="binding site" evidence="11">
    <location>
        <position position="16"/>
    </location>
    <ligand>
        <name>ATP</name>
        <dbReference type="ChEBI" id="CHEBI:30616"/>
    </ligand>
</feature>
<dbReference type="Pfam" id="PF02782">
    <property type="entry name" value="FGGY_C"/>
    <property type="match status" value="1"/>
</dbReference>
<dbReference type="Proteomes" id="UP000196710">
    <property type="component" value="Chromosome"/>
</dbReference>
<feature type="binding site" evidence="11">
    <location>
        <position position="18"/>
    </location>
    <ligand>
        <name>ADP</name>
        <dbReference type="ChEBI" id="CHEBI:456216"/>
    </ligand>
</feature>
<dbReference type="EC" id="2.7.1.30" evidence="11"/>
<dbReference type="FunFam" id="3.30.420.40:FF:000007">
    <property type="entry name" value="Glycerol kinase"/>
    <property type="match status" value="1"/>
</dbReference>
<reference evidence="15" key="1">
    <citation type="journal article" date="2017" name="Genome Announc.">
        <title>High-Quality Whole-Genome Sequences of the Oligo-Mouse-Microbiota Bacterial Community.</title>
        <authorList>
            <person name="Garzetti D."/>
            <person name="Brugiroux S."/>
            <person name="Bunk B."/>
            <person name="Pukall R."/>
            <person name="McCoy K.D."/>
            <person name="Macpherson A.J."/>
            <person name="Stecher B."/>
        </authorList>
    </citation>
    <scope>NUCLEOTIDE SEQUENCE</scope>
    <source>
        <strain evidence="15">KB18</strain>
    </source>
</reference>
<dbReference type="GO" id="GO:0006072">
    <property type="term" value="P:glycerol-3-phosphate metabolic process"/>
    <property type="evidence" value="ECO:0007669"/>
    <property type="project" value="InterPro"/>
</dbReference>
<proteinExistence type="inferred from homology"/>
<comment type="pathway">
    <text evidence="1 11">Polyol metabolism; glycerol degradation via glycerol kinase pathway; sn-glycerol 3-phosphate from glycerol: step 1/1.</text>
</comment>
<dbReference type="PROSITE" id="PS00445">
    <property type="entry name" value="FGGY_KINASES_2"/>
    <property type="match status" value="1"/>
</dbReference>
<evidence type="ECO:0000256" key="5">
    <source>
        <dbReference type="ARBA" id="ARBA00022777"/>
    </source>
</evidence>
<evidence type="ECO:0000256" key="1">
    <source>
        <dbReference type="ARBA" id="ARBA00005190"/>
    </source>
</evidence>
<keyword evidence="4 11" id="KW-0547">Nucleotide-binding</keyword>
<feature type="binding site" evidence="11">
    <location>
        <position position="15"/>
    </location>
    <ligand>
        <name>ATP</name>
        <dbReference type="ChEBI" id="CHEBI:30616"/>
    </ligand>
</feature>
<evidence type="ECO:0000313" key="18">
    <source>
        <dbReference type="Proteomes" id="UP000596035"/>
    </source>
</evidence>
<feature type="binding site" evidence="11">
    <location>
        <position position="267"/>
    </location>
    <ligand>
        <name>ATP</name>
        <dbReference type="ChEBI" id="CHEBI:30616"/>
    </ligand>
</feature>
<dbReference type="InterPro" id="IPR005999">
    <property type="entry name" value="Glycerol_kin"/>
</dbReference>
<dbReference type="InterPro" id="IPR043129">
    <property type="entry name" value="ATPase_NBD"/>
</dbReference>
<keyword evidence="7 11" id="KW-0067">ATP-binding</keyword>
<dbReference type="EMBL" id="CP021422">
    <property type="protein sequence ID" value="ASB41525.1"/>
    <property type="molecule type" value="Genomic_DNA"/>
</dbReference>
<feature type="binding site" evidence="11">
    <location>
        <position position="84"/>
    </location>
    <ligand>
        <name>sn-glycerol 3-phosphate</name>
        <dbReference type="ChEBI" id="CHEBI:57597"/>
    </ligand>
</feature>
<dbReference type="PANTHER" id="PTHR10196">
    <property type="entry name" value="SUGAR KINASE"/>
    <property type="match status" value="1"/>
</dbReference>
<dbReference type="KEGG" id="amur:ADH66_13205"/>
<dbReference type="GO" id="GO:0005524">
    <property type="term" value="F:ATP binding"/>
    <property type="evidence" value="ECO:0007669"/>
    <property type="project" value="UniProtKB-UniRule"/>
</dbReference>
<dbReference type="Proteomes" id="UP000596035">
    <property type="component" value="Chromosome"/>
</dbReference>
<evidence type="ECO:0000259" key="14">
    <source>
        <dbReference type="Pfam" id="PF02782"/>
    </source>
</evidence>
<accession>A0A1Z2XSY6</accession>
<comment type="similarity">
    <text evidence="2 11 12">Belongs to the FGGY kinase family.</text>
</comment>
<feature type="binding site" evidence="11">
    <location>
        <position position="84"/>
    </location>
    <ligand>
        <name>glycerol</name>
        <dbReference type="ChEBI" id="CHEBI:17754"/>
    </ligand>
</feature>
<evidence type="ECO:0000313" key="16">
    <source>
        <dbReference type="EMBL" id="QQR30784.1"/>
    </source>
</evidence>
<feature type="binding site" evidence="11">
    <location>
        <position position="410"/>
    </location>
    <ligand>
        <name>ATP</name>
        <dbReference type="ChEBI" id="CHEBI:30616"/>
    </ligand>
</feature>
<feature type="binding site" evidence="11">
    <location>
        <position position="14"/>
    </location>
    <ligand>
        <name>sn-glycerol 3-phosphate</name>
        <dbReference type="ChEBI" id="CHEBI:57597"/>
    </ligand>
</feature>
<protein>
    <recommendedName>
        <fullName evidence="11">Glycerol kinase</fullName>
        <ecNumber evidence="11">2.7.1.30</ecNumber>
    </recommendedName>
    <alternativeName>
        <fullName evidence="11">ATP:glycerol 3-phosphotransferase</fullName>
    </alternativeName>
    <alternativeName>
        <fullName evidence="11">Glycerokinase</fullName>
        <shortName evidence="11">GK</shortName>
    </alternativeName>
</protein>
<comment type="caution">
    <text evidence="11">Lacks conserved residue(s) required for the propagation of feature annotation.</text>
</comment>
<dbReference type="GO" id="GO:0019563">
    <property type="term" value="P:glycerol catabolic process"/>
    <property type="evidence" value="ECO:0007669"/>
    <property type="project" value="UniProtKB-UniRule"/>
</dbReference>
<dbReference type="CDD" id="cd07769">
    <property type="entry name" value="ASKHA_NBD_FGGY_GK"/>
    <property type="match status" value="1"/>
</dbReference>
<feature type="domain" description="Carbohydrate kinase FGGY C-terminal" evidence="14">
    <location>
        <begin position="262"/>
        <end position="448"/>
    </location>
</feature>
<dbReference type="NCBIfam" id="TIGR01311">
    <property type="entry name" value="glycerol_kin"/>
    <property type="match status" value="1"/>
</dbReference>
<dbReference type="PANTHER" id="PTHR10196:SF69">
    <property type="entry name" value="GLYCEROL KINASE"/>
    <property type="match status" value="1"/>
</dbReference>
<evidence type="ECO:0000259" key="13">
    <source>
        <dbReference type="Pfam" id="PF00370"/>
    </source>
</evidence>
<evidence type="ECO:0000256" key="6">
    <source>
        <dbReference type="ARBA" id="ARBA00022798"/>
    </source>
</evidence>
<dbReference type="PIRSF" id="PIRSF000538">
    <property type="entry name" value="GlpK"/>
    <property type="match status" value="1"/>
</dbReference>
<dbReference type="NCBIfam" id="NF000756">
    <property type="entry name" value="PRK00047.1"/>
    <property type="match status" value="1"/>
</dbReference>
<feature type="binding site" evidence="11">
    <location>
        <position position="245"/>
    </location>
    <ligand>
        <name>sn-glycerol 3-phosphate</name>
        <dbReference type="ChEBI" id="CHEBI:57597"/>
    </ligand>
</feature>
<reference evidence="16 18" key="3">
    <citation type="submission" date="2020-11" db="EMBL/GenBank/DDBJ databases">
        <title>Closed and high quality bacterial genomes of the OMM12 community.</title>
        <authorList>
            <person name="Marbouty M."/>
            <person name="Lamy-Besnier Q."/>
            <person name="Debarbieux L."/>
            <person name="Koszul R."/>
        </authorList>
    </citation>
    <scope>NUCLEOTIDE SEQUENCE [LARGE SCALE GENOMIC DNA]</scope>
    <source>
        <strain evidence="16 18">KB18</strain>
    </source>
</reference>
<dbReference type="GO" id="GO:0004370">
    <property type="term" value="F:glycerol kinase activity"/>
    <property type="evidence" value="ECO:0007669"/>
    <property type="project" value="UniProtKB-UniRule"/>
</dbReference>
<organism evidence="16 18">
    <name type="scientific">Acutalibacter muris</name>
    <dbReference type="NCBI Taxonomy" id="1796620"/>
    <lineage>
        <taxon>Bacteria</taxon>
        <taxon>Bacillati</taxon>
        <taxon>Bacillota</taxon>
        <taxon>Clostridia</taxon>
        <taxon>Eubacteriales</taxon>
        <taxon>Acutalibacteraceae</taxon>
        <taxon>Acutalibacter</taxon>
    </lineage>
</organism>
<dbReference type="InterPro" id="IPR000577">
    <property type="entry name" value="Carb_kinase_FGGY"/>
</dbReference>
<feature type="binding site" evidence="11">
    <location>
        <position position="267"/>
    </location>
    <ligand>
        <name>ADP</name>
        <dbReference type="ChEBI" id="CHEBI:456216"/>
    </ligand>
</feature>
<dbReference type="RefSeq" id="WP_066539779.1">
    <property type="nucleotide sequence ID" value="NZ_CAPVCI010000009.1"/>
</dbReference>
<keyword evidence="17" id="KW-1185">Reference proteome</keyword>
<comment type="function">
    <text evidence="9 11">Key enzyme in the regulation of glycerol uptake and metabolism. Catalyzes the phosphorylation of glycerol to yield sn-glycerol 3-phosphate.</text>
</comment>
<keyword evidence="3 11" id="KW-0808">Transferase</keyword>
<name>A0A1Z2XSY6_9FIRM</name>
<feature type="binding site" evidence="11">
    <location>
        <position position="14"/>
    </location>
    <ligand>
        <name>ADP</name>
        <dbReference type="ChEBI" id="CHEBI:456216"/>
    </ligand>
</feature>
<dbReference type="SUPFAM" id="SSF53067">
    <property type="entry name" value="Actin-like ATPase domain"/>
    <property type="match status" value="2"/>
</dbReference>
<dbReference type="FunFam" id="3.30.420.40:FF:000008">
    <property type="entry name" value="Glycerol kinase"/>
    <property type="match status" value="1"/>
</dbReference>
<feature type="binding site" evidence="11">
    <location>
        <position position="14"/>
    </location>
    <ligand>
        <name>ATP</name>
        <dbReference type="ChEBI" id="CHEBI:30616"/>
    </ligand>
</feature>
<dbReference type="InterPro" id="IPR018485">
    <property type="entry name" value="FGGY_C"/>
</dbReference>
<evidence type="ECO:0000256" key="8">
    <source>
        <dbReference type="ARBA" id="ARBA00052101"/>
    </source>
</evidence>
<evidence type="ECO:0000256" key="11">
    <source>
        <dbReference type="HAMAP-Rule" id="MF_00186"/>
    </source>
</evidence>
<feature type="binding site" evidence="11">
    <location>
        <position position="85"/>
    </location>
    <ligand>
        <name>glycerol</name>
        <dbReference type="ChEBI" id="CHEBI:17754"/>
    </ligand>
</feature>
<comment type="activity regulation">
    <text evidence="11">Activated by phosphorylation and inhibited by fructose 1,6-bisphosphate (FBP).</text>
</comment>
<evidence type="ECO:0000256" key="9">
    <source>
        <dbReference type="ARBA" id="ARBA00054633"/>
    </source>
</evidence>
<feature type="binding site" evidence="11">
    <location>
        <position position="136"/>
    </location>
    <ligand>
        <name>sn-glycerol 3-phosphate</name>
        <dbReference type="ChEBI" id="CHEBI:57597"/>
    </ligand>
</feature>
<dbReference type="EMBL" id="CP065321">
    <property type="protein sequence ID" value="QQR30784.1"/>
    <property type="molecule type" value="Genomic_DNA"/>
</dbReference>
<feature type="binding site" evidence="11">
    <location>
        <position position="410"/>
    </location>
    <ligand>
        <name>ADP</name>
        <dbReference type="ChEBI" id="CHEBI:456216"/>
    </ligand>
</feature>
<evidence type="ECO:0000256" key="2">
    <source>
        <dbReference type="ARBA" id="ARBA00009156"/>
    </source>
</evidence>
<dbReference type="HAMAP" id="MF_00186">
    <property type="entry name" value="Glycerol_kin"/>
    <property type="match status" value="1"/>
</dbReference>
<feature type="binding site" evidence="11">
    <location>
        <position position="136"/>
    </location>
    <ligand>
        <name>glycerol</name>
        <dbReference type="ChEBI" id="CHEBI:17754"/>
    </ligand>
</feature>
<sequence>MTLGKYILAIDQGTTSTRAILFDALGGIAAVAQQEFPQIYPQPGYVEHDAVKILQTVIYVCRAAVAKAGVSAEDVAAISITNQRETTVAWDSQTGIPVCNAIVWQCRRTAPECERLAADGMGEYIKSTTGLLIDPYFSGTKMKWILDNVPAARELAGKGRLRLGTIDSWLVFSLTEGRSFVTDISNASRTMLMDINKHCWDGALLKKLGIPESALPRIVECGGDIGICSKTLLGREIPIAGMAGDQHAALFGQCCFEKGMAKNTYGTGCFVLMNTGEEPVQSKDLLTTVAWKLNGKTVYALEGSAFNAGSALQWLRDELKIIETPQEADRLAESVEDSGGVSFVPAFTGLGAPYWDMYARGALLGITRGTQRAHVCRAVLESIAHESYDLIHVMEQEAGVNLLELRVDGGASRSRFLMQYQADVSDRHVKRPVCLETTALGSAMLAGLSVGLWDSQEELTELWREEQTFTPSCTPELRERNLARWHRAVERSRGWAEI</sequence>
<feature type="binding site" evidence="11">
    <location>
        <position position="309"/>
    </location>
    <ligand>
        <name>ADP</name>
        <dbReference type="ChEBI" id="CHEBI:456216"/>
    </ligand>
</feature>
<feature type="binding site" evidence="11">
    <location>
        <position position="85"/>
    </location>
    <ligand>
        <name>sn-glycerol 3-phosphate</name>
        <dbReference type="ChEBI" id="CHEBI:57597"/>
    </ligand>
</feature>
<gene>
    <name evidence="11 16" type="primary">glpK</name>
    <name evidence="15" type="ORF">ADH66_13205</name>
    <name evidence="16" type="ORF">I5Q82_03540</name>
</gene>
<reference evidence="17" key="2">
    <citation type="submission" date="2017-05" db="EMBL/GenBank/DDBJ databases">
        <title>Improved OligoMM genomes.</title>
        <authorList>
            <person name="Garzetti D."/>
        </authorList>
    </citation>
    <scope>NUCLEOTIDE SEQUENCE [LARGE SCALE GENOMIC DNA]</scope>
    <source>
        <strain evidence="17">KB18</strain>
    </source>
</reference>
<evidence type="ECO:0000256" key="7">
    <source>
        <dbReference type="ARBA" id="ARBA00022840"/>
    </source>
</evidence>
<keyword evidence="6 11" id="KW-0319">Glycerol metabolism</keyword>
<evidence type="ECO:0000256" key="4">
    <source>
        <dbReference type="ARBA" id="ARBA00022741"/>
    </source>
</evidence>
<keyword evidence="5 11" id="KW-0418">Kinase</keyword>